<evidence type="ECO:0000313" key="2">
    <source>
        <dbReference type="Proteomes" id="UP001165064"/>
    </source>
</evidence>
<accession>A0ACB5UBL8</accession>
<reference evidence="1" key="1">
    <citation type="submission" date="2023-04" db="EMBL/GenBank/DDBJ databases">
        <title>Ambrosiozyma monospora NBRC 10751.</title>
        <authorList>
            <person name="Ichikawa N."/>
            <person name="Sato H."/>
            <person name="Tonouchi N."/>
        </authorList>
    </citation>
    <scope>NUCLEOTIDE SEQUENCE</scope>
    <source>
        <strain evidence="1">NBRC 10751</strain>
    </source>
</reference>
<protein>
    <submittedName>
        <fullName evidence="1">Unnamed protein product</fullName>
    </submittedName>
</protein>
<name>A0ACB5UBL8_AMBMO</name>
<dbReference type="EMBL" id="BSXS01016575">
    <property type="protein sequence ID" value="GMF07966.1"/>
    <property type="molecule type" value="Genomic_DNA"/>
</dbReference>
<gene>
    <name evidence="1" type="ORF">Amon02_001311100</name>
</gene>
<comment type="caution">
    <text evidence="1">The sequence shown here is derived from an EMBL/GenBank/DDBJ whole genome shotgun (WGS) entry which is preliminary data.</text>
</comment>
<evidence type="ECO:0000313" key="1">
    <source>
        <dbReference type="EMBL" id="GMF07966.1"/>
    </source>
</evidence>
<organism evidence="1 2">
    <name type="scientific">Ambrosiozyma monospora</name>
    <name type="common">Yeast</name>
    <name type="synonym">Endomycopsis monosporus</name>
    <dbReference type="NCBI Taxonomy" id="43982"/>
    <lineage>
        <taxon>Eukaryota</taxon>
        <taxon>Fungi</taxon>
        <taxon>Dikarya</taxon>
        <taxon>Ascomycota</taxon>
        <taxon>Saccharomycotina</taxon>
        <taxon>Pichiomycetes</taxon>
        <taxon>Pichiales</taxon>
        <taxon>Pichiaceae</taxon>
        <taxon>Ambrosiozyma</taxon>
    </lineage>
</organism>
<sequence length="203" mass="21409">MHTVHSMSDLKGQTEGGTGPGTGTGSTDNRVNQSGEINPLKRRRKSVQPIGLSVNTPPLGHHHKTSSGAMMIDSTAPTSAFSSSGGSSHSGSGPGSGNWNATGQHVYAVGGDVMLNTNDLIELFGQMQKINMISKALNDFAAFGVQHTLKSIPADLFDGVLSGSGEQQKQLDPERLNLVIRVLDELPDQTLDMVSNSNNINNM</sequence>
<proteinExistence type="predicted"/>
<dbReference type="Proteomes" id="UP001165064">
    <property type="component" value="Unassembled WGS sequence"/>
</dbReference>
<keyword evidence="2" id="KW-1185">Reference proteome</keyword>